<dbReference type="InterPro" id="IPR006073">
    <property type="entry name" value="GTP-bd"/>
</dbReference>
<evidence type="ECO:0000259" key="12">
    <source>
        <dbReference type="PROSITE" id="PS51881"/>
    </source>
</evidence>
<dbReference type="GO" id="GO:0000287">
    <property type="term" value="F:magnesium ion binding"/>
    <property type="evidence" value="ECO:0007669"/>
    <property type="project" value="InterPro"/>
</dbReference>
<evidence type="ECO:0000256" key="9">
    <source>
        <dbReference type="HAMAP-Rule" id="MF_01454"/>
    </source>
</evidence>
<gene>
    <name evidence="9" type="primary">obg</name>
    <name evidence="14" type="ORF">COW36_15040</name>
</gene>
<dbReference type="InterPro" id="IPR027417">
    <property type="entry name" value="P-loop_NTPase"/>
</dbReference>
<dbReference type="InterPro" id="IPR014100">
    <property type="entry name" value="GTP-bd_Obg/CgtA"/>
</dbReference>
<dbReference type="AlphaFoldDB" id="A0A2M7G2S7"/>
<feature type="binding site" evidence="9">
    <location>
        <begin position="280"/>
        <end position="283"/>
    </location>
    <ligand>
        <name>GTP</name>
        <dbReference type="ChEBI" id="CHEBI:37565"/>
    </ligand>
</feature>
<dbReference type="GO" id="GO:0005525">
    <property type="term" value="F:GTP binding"/>
    <property type="evidence" value="ECO:0007669"/>
    <property type="project" value="UniProtKB-UniRule"/>
</dbReference>
<feature type="binding site" evidence="9">
    <location>
        <position position="173"/>
    </location>
    <ligand>
        <name>Mg(2+)</name>
        <dbReference type="ChEBI" id="CHEBI:18420"/>
    </ligand>
</feature>
<evidence type="ECO:0000259" key="11">
    <source>
        <dbReference type="PROSITE" id="PS51710"/>
    </source>
</evidence>
<dbReference type="Gene3D" id="3.30.300.350">
    <property type="entry name" value="GTP-binding protein OBG, C-terminal domain"/>
    <property type="match status" value="1"/>
</dbReference>
<keyword evidence="3 9" id="KW-0963">Cytoplasm</keyword>
<feature type="region of interest" description="Disordered" evidence="10">
    <location>
        <begin position="24"/>
        <end position="45"/>
    </location>
</feature>
<dbReference type="PANTHER" id="PTHR11702:SF31">
    <property type="entry name" value="MITOCHONDRIAL RIBOSOME-ASSOCIATED GTPASE 2"/>
    <property type="match status" value="1"/>
</dbReference>
<dbReference type="NCBIfam" id="NF008955">
    <property type="entry name" value="PRK12297.1"/>
    <property type="match status" value="1"/>
</dbReference>
<evidence type="ECO:0000256" key="10">
    <source>
        <dbReference type="SAM" id="MobiDB-lite"/>
    </source>
</evidence>
<dbReference type="InterPro" id="IPR006169">
    <property type="entry name" value="GTP1_OBG_dom"/>
</dbReference>
<dbReference type="PROSITE" id="PS51881">
    <property type="entry name" value="OCT"/>
    <property type="match status" value="1"/>
</dbReference>
<comment type="similarity">
    <text evidence="2 9">Belongs to the TRAFAC class OBG-HflX-like GTPase superfamily. OBG GTPase family.</text>
</comment>
<dbReference type="EC" id="3.6.5.-" evidence="9"/>
<dbReference type="EMBL" id="PFFQ01000041">
    <property type="protein sequence ID" value="PIW16025.1"/>
    <property type="molecule type" value="Genomic_DNA"/>
</dbReference>
<feature type="domain" description="Obg" evidence="13">
    <location>
        <begin position="1"/>
        <end position="159"/>
    </location>
</feature>
<dbReference type="InterPro" id="IPR036726">
    <property type="entry name" value="GTP1_OBG_dom_sf"/>
</dbReference>
<dbReference type="InterPro" id="IPR031167">
    <property type="entry name" value="G_OBG"/>
</dbReference>
<dbReference type="GO" id="GO:0005737">
    <property type="term" value="C:cytoplasm"/>
    <property type="evidence" value="ECO:0007669"/>
    <property type="project" value="UniProtKB-SubCell"/>
</dbReference>
<keyword evidence="6 9" id="KW-0378">Hydrolase</keyword>
<feature type="domain" description="OBG-type G" evidence="11">
    <location>
        <begin position="160"/>
        <end position="328"/>
    </location>
</feature>
<comment type="caution">
    <text evidence="14">The sequence shown here is derived from an EMBL/GenBank/DDBJ whole genome shotgun (WGS) entry which is preliminary data.</text>
</comment>
<evidence type="ECO:0000256" key="6">
    <source>
        <dbReference type="ARBA" id="ARBA00022801"/>
    </source>
</evidence>
<dbReference type="Pfam" id="PF01926">
    <property type="entry name" value="MMR_HSR1"/>
    <property type="match status" value="1"/>
</dbReference>
<dbReference type="HAMAP" id="MF_01454">
    <property type="entry name" value="GTPase_Obg"/>
    <property type="match status" value="1"/>
</dbReference>
<feature type="binding site" evidence="9">
    <location>
        <begin position="309"/>
        <end position="311"/>
    </location>
    <ligand>
        <name>GTP</name>
        <dbReference type="ChEBI" id="CHEBI:37565"/>
    </ligand>
</feature>
<accession>A0A2M7G2S7</accession>
<evidence type="ECO:0000256" key="7">
    <source>
        <dbReference type="ARBA" id="ARBA00022842"/>
    </source>
</evidence>
<protein>
    <recommendedName>
        <fullName evidence="9">GTPase Obg</fullName>
        <ecNumber evidence="9">3.6.5.-</ecNumber>
    </recommendedName>
    <alternativeName>
        <fullName evidence="9">GTP-binding protein Obg</fullName>
    </alternativeName>
</protein>
<comment type="function">
    <text evidence="9">An essential GTPase which binds GTP, GDP and possibly (p)ppGpp with moderate affinity, with high nucleotide exchange rates and a fairly low GTP hydrolysis rate. Plays a role in control of the cell cycle, stress response, ribosome biogenesis and in those bacteria that undergo differentiation, in morphogenesis control.</text>
</comment>
<organism evidence="14 15">
    <name type="scientific">bacterium (Candidatus Blackallbacteria) CG17_big_fil_post_rev_8_21_14_2_50_48_46</name>
    <dbReference type="NCBI Taxonomy" id="2014261"/>
    <lineage>
        <taxon>Bacteria</taxon>
        <taxon>Candidatus Blackallbacteria</taxon>
    </lineage>
</organism>
<dbReference type="SUPFAM" id="SSF52540">
    <property type="entry name" value="P-loop containing nucleoside triphosphate hydrolases"/>
    <property type="match status" value="1"/>
</dbReference>
<feature type="binding site" evidence="9">
    <location>
        <begin position="213"/>
        <end position="216"/>
    </location>
    <ligand>
        <name>GTP</name>
        <dbReference type="ChEBI" id="CHEBI:37565"/>
    </ligand>
</feature>
<evidence type="ECO:0000256" key="3">
    <source>
        <dbReference type="ARBA" id="ARBA00022490"/>
    </source>
</evidence>
<evidence type="ECO:0000313" key="15">
    <source>
        <dbReference type="Proteomes" id="UP000231019"/>
    </source>
</evidence>
<dbReference type="NCBIfam" id="NF008954">
    <property type="entry name" value="PRK12296.1"/>
    <property type="match status" value="1"/>
</dbReference>
<dbReference type="NCBIfam" id="TIGR03595">
    <property type="entry name" value="Obg_CgtA_exten"/>
    <property type="match status" value="1"/>
</dbReference>
<dbReference type="InterPro" id="IPR045086">
    <property type="entry name" value="OBG_GTPase"/>
</dbReference>
<dbReference type="SUPFAM" id="SSF82051">
    <property type="entry name" value="Obg GTP-binding protein N-terminal domain"/>
    <property type="match status" value="1"/>
</dbReference>
<dbReference type="FunFam" id="2.70.210.12:FF:000001">
    <property type="entry name" value="GTPase Obg"/>
    <property type="match status" value="1"/>
</dbReference>
<evidence type="ECO:0000256" key="1">
    <source>
        <dbReference type="ARBA" id="ARBA00001946"/>
    </source>
</evidence>
<reference evidence="14 15" key="1">
    <citation type="submission" date="2017-09" db="EMBL/GenBank/DDBJ databases">
        <title>Depth-based differentiation of microbial function through sediment-hosted aquifers and enrichment of novel symbionts in the deep terrestrial subsurface.</title>
        <authorList>
            <person name="Probst A.J."/>
            <person name="Ladd B."/>
            <person name="Jarett J.K."/>
            <person name="Geller-Mcgrath D.E."/>
            <person name="Sieber C.M."/>
            <person name="Emerson J.B."/>
            <person name="Anantharaman K."/>
            <person name="Thomas B.C."/>
            <person name="Malmstrom R."/>
            <person name="Stieglmeier M."/>
            <person name="Klingl A."/>
            <person name="Woyke T."/>
            <person name="Ryan C.M."/>
            <person name="Banfield J.F."/>
        </authorList>
    </citation>
    <scope>NUCLEOTIDE SEQUENCE [LARGE SCALE GENOMIC DNA]</scope>
    <source>
        <strain evidence="14">CG17_big_fil_post_rev_8_21_14_2_50_48_46</strain>
    </source>
</reference>
<dbReference type="CDD" id="cd01898">
    <property type="entry name" value="Obg"/>
    <property type="match status" value="1"/>
</dbReference>
<keyword evidence="5 9" id="KW-0547">Nucleotide-binding</keyword>
<dbReference type="InterPro" id="IPR006074">
    <property type="entry name" value="GTP1-OBG_CS"/>
</dbReference>
<evidence type="ECO:0000256" key="4">
    <source>
        <dbReference type="ARBA" id="ARBA00022723"/>
    </source>
</evidence>
<evidence type="ECO:0000259" key="13">
    <source>
        <dbReference type="PROSITE" id="PS51883"/>
    </source>
</evidence>
<dbReference type="Gene3D" id="3.40.50.300">
    <property type="entry name" value="P-loop containing nucleotide triphosphate hydrolases"/>
    <property type="match status" value="1"/>
</dbReference>
<keyword evidence="4 9" id="KW-0479">Metal-binding</keyword>
<evidence type="ECO:0000313" key="14">
    <source>
        <dbReference type="EMBL" id="PIW16025.1"/>
    </source>
</evidence>
<dbReference type="PRINTS" id="PR00326">
    <property type="entry name" value="GTP1OBG"/>
</dbReference>
<dbReference type="GO" id="GO:0042254">
    <property type="term" value="P:ribosome biogenesis"/>
    <property type="evidence" value="ECO:0007669"/>
    <property type="project" value="UniProtKB-UniRule"/>
</dbReference>
<comment type="cofactor">
    <cofactor evidence="1 9">
        <name>Mg(2+)</name>
        <dbReference type="ChEBI" id="CHEBI:18420"/>
    </cofactor>
</comment>
<dbReference type="PROSITE" id="PS51883">
    <property type="entry name" value="OBG"/>
    <property type="match status" value="1"/>
</dbReference>
<evidence type="ECO:0000256" key="5">
    <source>
        <dbReference type="ARBA" id="ARBA00022741"/>
    </source>
</evidence>
<name>A0A2M7G2S7_9BACT</name>
<comment type="subcellular location">
    <subcellularLocation>
        <location evidence="9">Cytoplasm</location>
    </subcellularLocation>
</comment>
<dbReference type="Pfam" id="PF09269">
    <property type="entry name" value="DUF1967"/>
    <property type="match status" value="1"/>
</dbReference>
<evidence type="ECO:0000256" key="2">
    <source>
        <dbReference type="ARBA" id="ARBA00007699"/>
    </source>
</evidence>
<dbReference type="GO" id="GO:0003924">
    <property type="term" value="F:GTPase activity"/>
    <property type="evidence" value="ECO:0007669"/>
    <property type="project" value="UniProtKB-UniRule"/>
</dbReference>
<feature type="compositionally biased region" description="Gly residues" evidence="10">
    <location>
        <begin position="33"/>
        <end position="43"/>
    </location>
</feature>
<sequence length="422" mass="45786">MKIIDLAEITVSSGKGGNGAVAFRREKHVPNGGPSGGDGGRGGSIIMEASENLHTLLDFRYQHRFSAEPGKNGAPKNMHGRSGEDLIIHVPPGTQVRDSETGKVLFDLTKAGQSIIVAQGGKGGRGNPHFVSATYQAPRYAEPGEPGITRTLILELKTIADVGLVGLPNAGKSSLLAAISAARPKIANYPFTTLRPNLGAIRLPEGDGFVVADIPGLIEGASEGIGLGHEFLRHVERTRLLLHLLDMSEPDPIGNYHLIQKELEQYPAKLSDKKQLLVLNKADIVSEEEINALKKKLEQETDNPILVISAATRQGTHELIRAVQHLLSEIPPLPETFDEVPKVLPRPDADKPSFQIYQEDGLYVIESEPLERLLELSDLDDSRALNRLHKQMEKLGVLVALKEAGAASGDTVRIGWLEFDYL</sequence>
<dbReference type="Pfam" id="PF01018">
    <property type="entry name" value="GTP1_OBG"/>
    <property type="match status" value="1"/>
</dbReference>
<dbReference type="NCBIfam" id="NF008956">
    <property type="entry name" value="PRK12299.1"/>
    <property type="match status" value="1"/>
</dbReference>
<dbReference type="PROSITE" id="PS51710">
    <property type="entry name" value="G_OBG"/>
    <property type="match status" value="1"/>
</dbReference>
<feature type="binding site" evidence="9">
    <location>
        <position position="193"/>
    </location>
    <ligand>
        <name>Mg(2+)</name>
        <dbReference type="ChEBI" id="CHEBI:18420"/>
    </ligand>
</feature>
<proteinExistence type="inferred from homology"/>
<dbReference type="PANTHER" id="PTHR11702">
    <property type="entry name" value="DEVELOPMENTALLY REGULATED GTP-BINDING PROTEIN-RELATED"/>
    <property type="match status" value="1"/>
</dbReference>
<dbReference type="NCBIfam" id="TIGR02729">
    <property type="entry name" value="Obg_CgtA"/>
    <property type="match status" value="1"/>
</dbReference>
<dbReference type="Proteomes" id="UP000231019">
    <property type="component" value="Unassembled WGS sequence"/>
</dbReference>
<feature type="domain" description="OCT" evidence="12">
    <location>
        <begin position="346"/>
        <end position="422"/>
    </location>
</feature>
<dbReference type="InterPro" id="IPR015349">
    <property type="entry name" value="OCT_dom"/>
</dbReference>
<comment type="subunit">
    <text evidence="9">Monomer.</text>
</comment>
<dbReference type="PROSITE" id="PS00905">
    <property type="entry name" value="GTP1_OBG"/>
    <property type="match status" value="1"/>
</dbReference>
<dbReference type="InterPro" id="IPR036346">
    <property type="entry name" value="GTP-bd_prot_GTP1/OBG_C_sf"/>
</dbReference>
<keyword evidence="7 9" id="KW-0460">Magnesium</keyword>
<dbReference type="Gene3D" id="2.70.210.12">
    <property type="entry name" value="GTP1/OBG domain"/>
    <property type="match status" value="1"/>
</dbReference>
<dbReference type="SUPFAM" id="SSF102741">
    <property type="entry name" value="Obg GTP-binding protein C-terminal domain"/>
    <property type="match status" value="1"/>
</dbReference>
<feature type="binding site" evidence="9">
    <location>
        <begin position="166"/>
        <end position="173"/>
    </location>
    <ligand>
        <name>GTP</name>
        <dbReference type="ChEBI" id="CHEBI:37565"/>
    </ligand>
</feature>
<keyword evidence="8 9" id="KW-0342">GTP-binding</keyword>
<evidence type="ECO:0000256" key="8">
    <source>
        <dbReference type="ARBA" id="ARBA00023134"/>
    </source>
</evidence>
<feature type="binding site" evidence="9">
    <location>
        <begin position="191"/>
        <end position="195"/>
    </location>
    <ligand>
        <name>GTP</name>
        <dbReference type="ChEBI" id="CHEBI:37565"/>
    </ligand>
</feature>